<sequence>MQIRYQQWRERPHVLSIRGYVRFTNIARCHTRQSHGLPTTRAHHTQREFLRPRHTKEFSTLVSRPRERCHRAKFQEMLRSAFVILRGEVTPDLCYASPGPMCSKCYVVFQCDTTLGS</sequence>
<dbReference type="HOGENOM" id="CLU_2084785_0_0_1"/>
<dbReference type="Proteomes" id="UP000016933">
    <property type="component" value="Unassembled WGS sequence"/>
</dbReference>
<dbReference type="EMBL" id="KB446546">
    <property type="protein sequence ID" value="EME38674.1"/>
    <property type="molecule type" value="Genomic_DNA"/>
</dbReference>
<gene>
    <name evidence="1" type="ORF">DOTSEDRAFT_83405</name>
</gene>
<dbReference type="OrthoDB" id="202470at2759"/>
<evidence type="ECO:0000313" key="1">
    <source>
        <dbReference type="EMBL" id="EME38674.1"/>
    </source>
</evidence>
<organism evidence="1 2">
    <name type="scientific">Dothistroma septosporum (strain NZE10 / CBS 128990)</name>
    <name type="common">Red band needle blight fungus</name>
    <name type="synonym">Mycosphaerella pini</name>
    <dbReference type="NCBI Taxonomy" id="675120"/>
    <lineage>
        <taxon>Eukaryota</taxon>
        <taxon>Fungi</taxon>
        <taxon>Dikarya</taxon>
        <taxon>Ascomycota</taxon>
        <taxon>Pezizomycotina</taxon>
        <taxon>Dothideomycetes</taxon>
        <taxon>Dothideomycetidae</taxon>
        <taxon>Mycosphaerellales</taxon>
        <taxon>Mycosphaerellaceae</taxon>
        <taxon>Dothistroma</taxon>
    </lineage>
</organism>
<reference evidence="1 2" key="2">
    <citation type="journal article" date="2012" name="PLoS Pathog.">
        <title>Diverse lifestyles and strategies of plant pathogenesis encoded in the genomes of eighteen Dothideomycetes fungi.</title>
        <authorList>
            <person name="Ohm R.A."/>
            <person name="Feau N."/>
            <person name="Henrissat B."/>
            <person name="Schoch C.L."/>
            <person name="Horwitz B.A."/>
            <person name="Barry K.W."/>
            <person name="Condon B.J."/>
            <person name="Copeland A.C."/>
            <person name="Dhillon B."/>
            <person name="Glaser F."/>
            <person name="Hesse C.N."/>
            <person name="Kosti I."/>
            <person name="LaButti K."/>
            <person name="Lindquist E.A."/>
            <person name="Lucas S."/>
            <person name="Salamov A.A."/>
            <person name="Bradshaw R.E."/>
            <person name="Ciuffetti L."/>
            <person name="Hamelin R.C."/>
            <person name="Kema G.H.J."/>
            <person name="Lawrence C."/>
            <person name="Scott J.A."/>
            <person name="Spatafora J.W."/>
            <person name="Turgeon B.G."/>
            <person name="de Wit P.J.G.M."/>
            <person name="Zhong S."/>
            <person name="Goodwin S.B."/>
            <person name="Grigoriev I.V."/>
        </authorList>
    </citation>
    <scope>NUCLEOTIDE SEQUENCE [LARGE SCALE GENOMIC DNA]</scope>
    <source>
        <strain evidence="2">NZE10 / CBS 128990</strain>
    </source>
</reference>
<proteinExistence type="predicted"/>
<protein>
    <submittedName>
        <fullName evidence="1">Uncharacterized protein</fullName>
    </submittedName>
</protein>
<keyword evidence="2" id="KW-1185">Reference proteome</keyword>
<name>M2Y016_DOTSN</name>
<reference evidence="2" key="1">
    <citation type="journal article" date="2012" name="PLoS Genet.">
        <title>The genomes of the fungal plant pathogens Cladosporium fulvum and Dothistroma septosporum reveal adaptation to different hosts and lifestyles but also signatures of common ancestry.</title>
        <authorList>
            <person name="de Wit P.J.G.M."/>
            <person name="van der Burgt A."/>
            <person name="Oekmen B."/>
            <person name="Stergiopoulos I."/>
            <person name="Abd-Elsalam K.A."/>
            <person name="Aerts A.L."/>
            <person name="Bahkali A.H."/>
            <person name="Beenen H.G."/>
            <person name="Chettri P."/>
            <person name="Cox M.P."/>
            <person name="Datema E."/>
            <person name="de Vries R.P."/>
            <person name="Dhillon B."/>
            <person name="Ganley A.R."/>
            <person name="Griffiths S.A."/>
            <person name="Guo Y."/>
            <person name="Hamelin R.C."/>
            <person name="Henrissat B."/>
            <person name="Kabir M.S."/>
            <person name="Jashni M.K."/>
            <person name="Kema G."/>
            <person name="Klaubauf S."/>
            <person name="Lapidus A."/>
            <person name="Levasseur A."/>
            <person name="Lindquist E."/>
            <person name="Mehrabi R."/>
            <person name="Ohm R.A."/>
            <person name="Owen T.J."/>
            <person name="Salamov A."/>
            <person name="Schwelm A."/>
            <person name="Schijlen E."/>
            <person name="Sun H."/>
            <person name="van den Burg H.A."/>
            <person name="van Ham R.C.H.J."/>
            <person name="Zhang S."/>
            <person name="Goodwin S.B."/>
            <person name="Grigoriev I.V."/>
            <person name="Collemare J."/>
            <person name="Bradshaw R.E."/>
        </authorList>
    </citation>
    <scope>NUCLEOTIDE SEQUENCE [LARGE SCALE GENOMIC DNA]</scope>
    <source>
        <strain evidence="2">NZE10 / CBS 128990</strain>
    </source>
</reference>
<evidence type="ECO:0000313" key="2">
    <source>
        <dbReference type="Proteomes" id="UP000016933"/>
    </source>
</evidence>
<accession>M2Y016</accession>
<dbReference type="AlphaFoldDB" id="M2Y016"/>